<dbReference type="EMBL" id="JAYKXP010000028">
    <property type="protein sequence ID" value="KAK7043637.1"/>
    <property type="molecule type" value="Genomic_DNA"/>
</dbReference>
<evidence type="ECO:0000256" key="1">
    <source>
        <dbReference type="PROSITE-ProRule" id="PRU00235"/>
    </source>
</evidence>
<name>A0AAW0CWZ0_9AGAR</name>
<dbReference type="Gene3D" id="2.130.10.30">
    <property type="entry name" value="Regulator of chromosome condensation 1/beta-lactamase-inhibitor protein II"/>
    <property type="match status" value="1"/>
</dbReference>
<dbReference type="InterPro" id="IPR000408">
    <property type="entry name" value="Reg_chr_condens"/>
</dbReference>
<feature type="region of interest" description="Disordered" evidence="2">
    <location>
        <begin position="247"/>
        <end position="268"/>
    </location>
</feature>
<feature type="compositionally biased region" description="Low complexity" evidence="2">
    <location>
        <begin position="844"/>
        <end position="857"/>
    </location>
</feature>
<feature type="repeat" description="RCC1" evidence="1">
    <location>
        <begin position="370"/>
        <end position="438"/>
    </location>
</feature>
<organism evidence="3 4">
    <name type="scientific">Paramarasmius palmivorus</name>
    <dbReference type="NCBI Taxonomy" id="297713"/>
    <lineage>
        <taxon>Eukaryota</taxon>
        <taxon>Fungi</taxon>
        <taxon>Dikarya</taxon>
        <taxon>Basidiomycota</taxon>
        <taxon>Agaricomycotina</taxon>
        <taxon>Agaricomycetes</taxon>
        <taxon>Agaricomycetidae</taxon>
        <taxon>Agaricales</taxon>
        <taxon>Marasmiineae</taxon>
        <taxon>Marasmiaceae</taxon>
        <taxon>Paramarasmius</taxon>
    </lineage>
</organism>
<feature type="region of interest" description="Disordered" evidence="2">
    <location>
        <begin position="879"/>
        <end position="928"/>
    </location>
</feature>
<dbReference type="PANTHER" id="PTHR47563">
    <property type="entry name" value="PROTEIN FMP25, MITOCHONDRIAL"/>
    <property type="match status" value="1"/>
</dbReference>
<feature type="compositionally biased region" description="Polar residues" evidence="2">
    <location>
        <begin position="19"/>
        <end position="35"/>
    </location>
</feature>
<comment type="caution">
    <text evidence="3">The sequence shown here is derived from an EMBL/GenBank/DDBJ whole genome shotgun (WGS) entry which is preliminary data.</text>
</comment>
<dbReference type="SUPFAM" id="SSF50985">
    <property type="entry name" value="RCC1/BLIP-II"/>
    <property type="match status" value="1"/>
</dbReference>
<feature type="repeat" description="RCC1" evidence="1">
    <location>
        <begin position="543"/>
        <end position="603"/>
    </location>
</feature>
<evidence type="ECO:0000256" key="2">
    <source>
        <dbReference type="SAM" id="MobiDB-lite"/>
    </source>
</evidence>
<dbReference type="GO" id="GO:0034551">
    <property type="term" value="P:mitochondrial respiratory chain complex III assembly"/>
    <property type="evidence" value="ECO:0007669"/>
    <property type="project" value="TreeGrafter"/>
</dbReference>
<dbReference type="Proteomes" id="UP001383192">
    <property type="component" value="Unassembled WGS sequence"/>
</dbReference>
<dbReference type="GO" id="GO:0005743">
    <property type="term" value="C:mitochondrial inner membrane"/>
    <property type="evidence" value="ECO:0007669"/>
    <property type="project" value="TreeGrafter"/>
</dbReference>
<evidence type="ECO:0000313" key="3">
    <source>
        <dbReference type="EMBL" id="KAK7043637.1"/>
    </source>
</evidence>
<feature type="region of interest" description="Disordered" evidence="2">
    <location>
        <begin position="1"/>
        <end position="48"/>
    </location>
</feature>
<feature type="compositionally biased region" description="Basic residues" evidence="2">
    <location>
        <begin position="908"/>
        <end position="920"/>
    </location>
</feature>
<feature type="compositionally biased region" description="Basic and acidic residues" evidence="2">
    <location>
        <begin position="247"/>
        <end position="258"/>
    </location>
</feature>
<keyword evidence="4" id="KW-1185">Reference proteome</keyword>
<evidence type="ECO:0000313" key="4">
    <source>
        <dbReference type="Proteomes" id="UP001383192"/>
    </source>
</evidence>
<dbReference type="PANTHER" id="PTHR47563:SF1">
    <property type="entry name" value="PROTEIN FMP25, MITOCHONDRIAL"/>
    <property type="match status" value="1"/>
</dbReference>
<accession>A0AAW0CWZ0</accession>
<reference evidence="3 4" key="1">
    <citation type="submission" date="2024-01" db="EMBL/GenBank/DDBJ databases">
        <title>A draft genome for a cacao thread blight-causing isolate of Paramarasmius palmivorus.</title>
        <authorList>
            <person name="Baruah I.K."/>
            <person name="Bukari Y."/>
            <person name="Amoako-Attah I."/>
            <person name="Meinhardt L.W."/>
            <person name="Bailey B.A."/>
            <person name="Cohen S.P."/>
        </authorList>
    </citation>
    <scope>NUCLEOTIDE SEQUENCE [LARGE SCALE GENOMIC DNA]</scope>
    <source>
        <strain evidence="3 4">GH-12</strain>
    </source>
</reference>
<feature type="compositionally biased region" description="Polar residues" evidence="2">
    <location>
        <begin position="815"/>
        <end position="826"/>
    </location>
</feature>
<protein>
    <submittedName>
        <fullName evidence="3">Uncharacterized protein</fullName>
    </submittedName>
</protein>
<dbReference type="AlphaFoldDB" id="A0AAW0CWZ0"/>
<dbReference type="Pfam" id="PF00415">
    <property type="entry name" value="RCC1"/>
    <property type="match status" value="1"/>
</dbReference>
<dbReference type="InterPro" id="IPR053245">
    <property type="entry name" value="MitoProcess-Associated"/>
</dbReference>
<proteinExistence type="predicted"/>
<feature type="region of interest" description="Disordered" evidence="2">
    <location>
        <begin position="781"/>
        <end position="857"/>
    </location>
</feature>
<dbReference type="PROSITE" id="PS50012">
    <property type="entry name" value="RCC1_3"/>
    <property type="match status" value="2"/>
</dbReference>
<gene>
    <name evidence="3" type="ORF">VNI00_008248</name>
</gene>
<dbReference type="InterPro" id="IPR009091">
    <property type="entry name" value="RCC1/BLIP-II"/>
</dbReference>
<feature type="compositionally biased region" description="Low complexity" evidence="2">
    <location>
        <begin position="884"/>
        <end position="907"/>
    </location>
</feature>
<sequence>MGSASSKAARKLPKRTEIPSWTSGTTQAPNVNSVKPETRSTRPLASEEKDEAIMNDAADPHFLSNLNRLGPVSINQPLQPVRSAAAVKSRQLLESRMRSDRQEIAPAQNEISASTLSFLLNQRKSSKPEELESLVNKYGISLSKLESIARYVNSPSIQSSSAVRTVGQDGEEKVTVMACHMLKRFHTPIRVQVRNFKTSPAYSQSGSRSYSGAKYSRFGLGATSVAVAATILLYSGSQRVIRNDTETLKASKTSKEDSQQGPKIESSRAEPDKLQTLVWGSNQSKLLSVDDSDTEHYRTPQIADWLSNVALRDLAFHKNHAACVDARGDVYQWGEGFSKENKRPLRTLSGKDIIQIQLADSKIYALSRNGNIYTLGANATQPGTSSKEGSSWWKSAIGLGQGDDAGVHEIRPREALSWGERFTSISAGNDHLLALTSSGRAFAHPITKDANAYGQLGFRKVELSKPSNDNSEPVIAELIPKSISDPYAKSTPTIRASSQAKDEKEALSDWSCSNIFEIPSLKGIKLDQLVAGGRSSFALTKTGRVLGWGANEYGQIGLGNNVTVDTITVPTEVVLWRPSSPGSQTRCVRVNAGGDLTAFTVEVQNEQSSNTVDVLMCGNGQWGGLGNNIYSNAQGTPIRARNVSGLLEYNDLKRSLQPIPPHAITVSPTGHVLLTLDTSNPEGSGRDLVAWGKNYDSELGNGKRSSVAVPVTMQTPEGERFMLRKTKAKEVLDLQGNRWKKQVLVEQRHVAGITSSTDSIDMMSTNLSSEIMLSPTLTATSSSSFDMIDEPRSRSSTISNLSAGDDSDDEIVWQVSPTHRSTIDTSATDESDDDFVVLSRRPRSPLLRSTTPSASTNAATSALILTAELEKLTLRTCESAPTKATAARPSTSDTRSSTPSGSELSASSKRRARRKAKKLRNAGNGLGARPIVDDVSEVASDNGDHEVGQKSAYDDAVNFVNMFLTNPDAYNTSSGRLTLLQSIIVELGLAKSVMPASLKAAKALIKSHAFVNIREYIAVREQGVEAVQQIMHPSRSALARSIRKSNKRASLQWVKEHGLQVLLVSCYHH</sequence>